<accession>I7BAN5</accession>
<dbReference type="HOGENOM" id="CLU_1904398_0_0_14"/>
<proteinExistence type="predicted"/>
<reference evidence="1 2" key="1">
    <citation type="journal article" date="2012" name="J. Bacteriol.">
        <title>Genome Sequence of "Candidatus Mycoplasma haemolamae" Strain Purdue, a Red Blood Cell Pathogen of Alpacas (Vicugna pacos) and Llamas (Lama glama).</title>
        <authorList>
            <person name="Guimaraes A.M."/>
            <person name="Toth B."/>
            <person name="Santos A.P."/>
            <person name="do Nascimento N.C."/>
            <person name="Kritchevsky J.E."/>
            <person name="Messick J.B."/>
        </authorList>
    </citation>
    <scope>NUCLEOTIDE SEQUENCE [LARGE SCALE GENOMIC DNA]</scope>
    <source>
        <strain evidence="1 2">Purdue</strain>
    </source>
</reference>
<gene>
    <name evidence="1" type="ordered locus">MHLP_04025</name>
</gene>
<organism evidence="1 2">
    <name type="scientific">Mycoplasma haematolamae (strain Purdue)</name>
    <dbReference type="NCBI Taxonomy" id="1212765"/>
    <lineage>
        <taxon>Bacteria</taxon>
        <taxon>Bacillati</taxon>
        <taxon>Mycoplasmatota</taxon>
        <taxon>Mollicutes</taxon>
        <taxon>Mycoplasmataceae</taxon>
        <taxon>Mycoplasma</taxon>
    </lineage>
</organism>
<reference evidence="2" key="2">
    <citation type="submission" date="2012-07" db="EMBL/GenBank/DDBJ databases">
        <title>Complete genome sequence of 'Candidatus Mycoplasma haemolamae'.</title>
        <authorList>
            <person name="Guimaraes A.M.S."/>
            <person name="Toth B."/>
            <person name="Santos A.P."/>
            <person name="Nascimento N.C."/>
            <person name="Sojka J.E."/>
            <person name="Messick J.B."/>
        </authorList>
    </citation>
    <scope>NUCLEOTIDE SEQUENCE [LARGE SCALE GENOMIC DNA]</scope>
    <source>
        <strain evidence="2">Purdue</strain>
    </source>
</reference>
<dbReference type="PATRIC" id="fig|1212765.3.peg.913"/>
<dbReference type="EMBL" id="CP003731">
    <property type="protein sequence ID" value="AFO52385.1"/>
    <property type="molecule type" value="Genomic_DNA"/>
</dbReference>
<name>I7BAN5_MYCHA</name>
<evidence type="ECO:0000313" key="1">
    <source>
        <dbReference type="EMBL" id="AFO52385.1"/>
    </source>
</evidence>
<evidence type="ECO:0000313" key="2">
    <source>
        <dbReference type="Proteomes" id="UP000006502"/>
    </source>
</evidence>
<dbReference type="KEGG" id="mhl:MHLP_04025"/>
<protein>
    <submittedName>
        <fullName evidence="1">Uncharacterized protein</fullName>
    </submittedName>
</protein>
<dbReference type="STRING" id="1212765.MHLP_04025"/>
<sequence length="131" mass="14652">MTVTKTAKTVIGFLTSLLGLGGTTVGIVEAAMPDTITPPSAVIPKRKLLVGKEIPDWWKRGNAATPPKRGYYDGVRDSADWKCMLNPNNKEEEKCIHGKVYKVAKDLKLTDRQAFKFDAWNKKQFDSRQGR</sequence>
<dbReference type="AlphaFoldDB" id="I7BAN5"/>
<dbReference type="Proteomes" id="UP000006502">
    <property type="component" value="Chromosome"/>
</dbReference>
<keyword evidence="2" id="KW-1185">Reference proteome</keyword>